<sequence>MKHIYELPEAAFSKSFRGYDVSDVNDYLFRIEEYHQSVQQTQDRLEAKIADLEKELNRLREAESSMLKAVQMAEEAQLNWKIKAEKDAELALQKAEKQTSNLIEQAEKEAAKIKLLAEGESKQILLQTNQTIKEQDRVLRGLQEAQKEVAEQLMGISEKTLQQIKTWSVSNDSLLTVNSEIENSQVLDSKTVIPKAPRAPKQVKKAKKTSVKAKPKGKVGRPKSKSSSNAEQKIPAKRGRKPKAIIIAEPVKKATSQGAKKIPVRKNKGIDPTQLSPDDSLPTLNKVLEAYAKSSGPQGKIGEIN</sequence>
<feature type="compositionally biased region" description="Basic residues" evidence="2">
    <location>
        <begin position="201"/>
        <end position="224"/>
    </location>
</feature>
<evidence type="ECO:0000313" key="4">
    <source>
        <dbReference type="Proteomes" id="UP000245468"/>
    </source>
</evidence>
<keyword evidence="4" id="KW-1185">Reference proteome</keyword>
<gene>
    <name evidence="3" type="ORF">HME7025_01626</name>
</gene>
<name>A0A2S2DVY2_9BACT</name>
<keyword evidence="1" id="KW-0175">Coiled coil</keyword>
<dbReference type="Pfam" id="PF05103">
    <property type="entry name" value="DivIVA"/>
    <property type="match status" value="1"/>
</dbReference>
<dbReference type="Gene3D" id="6.10.250.660">
    <property type="match status" value="1"/>
</dbReference>
<evidence type="ECO:0000313" key="3">
    <source>
        <dbReference type="EMBL" id="AWL09479.1"/>
    </source>
</evidence>
<accession>A0A2S2DVY2</accession>
<reference evidence="4" key="1">
    <citation type="submission" date="2018-05" db="EMBL/GenBank/DDBJ databases">
        <title>Pseudarcicella sp. HME7025 Genome sequencing and assembly.</title>
        <authorList>
            <person name="Kim H."/>
            <person name="Kang H."/>
            <person name="Joh K."/>
        </authorList>
    </citation>
    <scope>NUCLEOTIDE SEQUENCE [LARGE SCALE GENOMIC DNA]</scope>
    <source>
        <strain evidence="4">HME7025</strain>
    </source>
</reference>
<feature type="region of interest" description="Disordered" evidence="2">
    <location>
        <begin position="192"/>
        <end position="282"/>
    </location>
</feature>
<dbReference type="OrthoDB" id="9815492at2"/>
<evidence type="ECO:0000256" key="2">
    <source>
        <dbReference type="SAM" id="MobiDB-lite"/>
    </source>
</evidence>
<proteinExistence type="predicted"/>
<dbReference type="AlphaFoldDB" id="A0A2S2DVY2"/>
<dbReference type="RefSeq" id="WP_109323162.1">
    <property type="nucleotide sequence ID" value="NZ_CP029346.1"/>
</dbReference>
<feature type="coiled-coil region" evidence="1">
    <location>
        <begin position="35"/>
        <end position="123"/>
    </location>
</feature>
<protein>
    <submittedName>
        <fullName evidence="3">Septum site-determining protein DivIVA</fullName>
    </submittedName>
</protein>
<dbReference type="Proteomes" id="UP000245468">
    <property type="component" value="Chromosome"/>
</dbReference>
<evidence type="ECO:0000256" key="1">
    <source>
        <dbReference type="SAM" id="Coils"/>
    </source>
</evidence>
<dbReference type="KEGG" id="psez:HME7025_01626"/>
<organism evidence="3 4">
    <name type="scientific">Aquirufa nivalisilvae</name>
    <dbReference type="NCBI Taxonomy" id="2516557"/>
    <lineage>
        <taxon>Bacteria</taxon>
        <taxon>Pseudomonadati</taxon>
        <taxon>Bacteroidota</taxon>
        <taxon>Cytophagia</taxon>
        <taxon>Cytophagales</taxon>
        <taxon>Flectobacillaceae</taxon>
        <taxon>Aquirufa</taxon>
    </lineage>
</organism>
<dbReference type="EMBL" id="CP029346">
    <property type="protein sequence ID" value="AWL09479.1"/>
    <property type="molecule type" value="Genomic_DNA"/>
</dbReference>
<dbReference type="InterPro" id="IPR007793">
    <property type="entry name" value="DivIVA_fam"/>
</dbReference>